<dbReference type="Gene3D" id="3.40.50.720">
    <property type="entry name" value="NAD(P)-binding Rossmann-like Domain"/>
    <property type="match status" value="1"/>
</dbReference>
<dbReference type="GO" id="GO:0016491">
    <property type="term" value="F:oxidoreductase activity"/>
    <property type="evidence" value="ECO:0007669"/>
    <property type="project" value="UniProtKB-KW"/>
</dbReference>
<reference evidence="3 4" key="1">
    <citation type="journal article" date="2017" name="Mycologia">
        <title>Bifiguratus adelaidae, gen. et sp. nov., a new member of Mucoromycotina in endophytic and soil-dwelling habitats.</title>
        <authorList>
            <person name="Torres-Cruz T.J."/>
            <person name="Billingsley Tobias T.L."/>
            <person name="Almatruk M."/>
            <person name="Hesse C."/>
            <person name="Kuske C.R."/>
            <person name="Desiro A."/>
            <person name="Benucci G.M."/>
            <person name="Bonito G."/>
            <person name="Stajich J.E."/>
            <person name="Dunlap C."/>
            <person name="Arnold A.E."/>
            <person name="Porras-Alfaro A."/>
        </authorList>
    </citation>
    <scope>NUCLEOTIDE SEQUENCE [LARGE SCALE GENOMIC DNA]</scope>
    <source>
        <strain evidence="3 4">AZ0501</strain>
    </source>
</reference>
<keyword evidence="2" id="KW-0560">Oxidoreductase</keyword>
<keyword evidence="4" id="KW-1185">Reference proteome</keyword>
<comment type="similarity">
    <text evidence="1">Belongs to the short-chain dehydrogenases/reductases (SDR) family.</text>
</comment>
<evidence type="ECO:0000256" key="1">
    <source>
        <dbReference type="ARBA" id="ARBA00006484"/>
    </source>
</evidence>
<protein>
    <submittedName>
        <fullName evidence="3">Uncharacterized protein</fullName>
    </submittedName>
</protein>
<evidence type="ECO:0000313" key="4">
    <source>
        <dbReference type="Proteomes" id="UP000242875"/>
    </source>
</evidence>
<dbReference type="OrthoDB" id="191139at2759"/>
<gene>
    <name evidence="3" type="ORF">BZG36_01342</name>
</gene>
<evidence type="ECO:0000313" key="3">
    <source>
        <dbReference type="EMBL" id="OZJ05146.1"/>
    </source>
</evidence>
<proteinExistence type="inferred from homology"/>
<dbReference type="InterPro" id="IPR036291">
    <property type="entry name" value="NAD(P)-bd_dom_sf"/>
</dbReference>
<dbReference type="Pfam" id="PF00106">
    <property type="entry name" value="adh_short"/>
    <property type="match status" value="1"/>
</dbReference>
<dbReference type="Proteomes" id="UP000242875">
    <property type="component" value="Unassembled WGS sequence"/>
</dbReference>
<evidence type="ECO:0000256" key="2">
    <source>
        <dbReference type="ARBA" id="ARBA00023002"/>
    </source>
</evidence>
<dbReference type="InterPro" id="IPR002347">
    <property type="entry name" value="SDR_fam"/>
</dbReference>
<organism evidence="3 4">
    <name type="scientific">Bifiguratus adelaidae</name>
    <dbReference type="NCBI Taxonomy" id="1938954"/>
    <lineage>
        <taxon>Eukaryota</taxon>
        <taxon>Fungi</taxon>
        <taxon>Fungi incertae sedis</taxon>
        <taxon>Mucoromycota</taxon>
        <taxon>Mucoromycotina</taxon>
        <taxon>Endogonomycetes</taxon>
        <taxon>Endogonales</taxon>
        <taxon>Endogonales incertae sedis</taxon>
        <taxon>Bifiguratus</taxon>
    </lineage>
</organism>
<accession>A0A261Y3E7</accession>
<name>A0A261Y3E7_9FUNG</name>
<dbReference type="AlphaFoldDB" id="A0A261Y3E7"/>
<comment type="caution">
    <text evidence="3">The sequence shown here is derived from an EMBL/GenBank/DDBJ whole genome shotgun (WGS) entry which is preliminary data.</text>
</comment>
<dbReference type="SUPFAM" id="SSF51735">
    <property type="entry name" value="NAD(P)-binding Rossmann-fold domains"/>
    <property type="match status" value="1"/>
</dbReference>
<dbReference type="EMBL" id="MVBO01000022">
    <property type="protein sequence ID" value="OZJ05146.1"/>
    <property type="molecule type" value="Genomic_DNA"/>
</dbReference>
<dbReference type="PANTHER" id="PTHR24320">
    <property type="entry name" value="RETINOL DEHYDROGENASE"/>
    <property type="match status" value="1"/>
</dbReference>
<dbReference type="PANTHER" id="PTHR24320:SF148">
    <property type="entry name" value="NAD(P)-BINDING ROSSMANN-FOLD SUPERFAMILY PROTEIN"/>
    <property type="match status" value="1"/>
</dbReference>
<sequence length="104" mass="11420">MKFGRKARASEIAQQYADNIKGKVAIVTGSNSGIGLQTAKVLASHGAKVIIPCRTMEKARGAMETIKKDYPQADLVPLQLELDSLASIRAFVKRFLELNIRFIC</sequence>